<gene>
    <name evidence="2" type="ORF">EPL05_07235</name>
</gene>
<organism evidence="2 3">
    <name type="scientific">Mucilaginibacter gilvus</name>
    <dbReference type="NCBI Taxonomy" id="2305909"/>
    <lineage>
        <taxon>Bacteria</taxon>
        <taxon>Pseudomonadati</taxon>
        <taxon>Bacteroidota</taxon>
        <taxon>Sphingobacteriia</taxon>
        <taxon>Sphingobacteriales</taxon>
        <taxon>Sphingobacteriaceae</taxon>
        <taxon>Mucilaginibacter</taxon>
    </lineage>
</organism>
<name>A0A444MQD3_9SPHI</name>
<evidence type="ECO:0000256" key="1">
    <source>
        <dbReference type="SAM" id="SignalP"/>
    </source>
</evidence>
<evidence type="ECO:0000313" key="3">
    <source>
        <dbReference type="Proteomes" id="UP000286701"/>
    </source>
</evidence>
<protein>
    <submittedName>
        <fullName evidence="2">Uncharacterized protein</fullName>
    </submittedName>
</protein>
<keyword evidence="3" id="KW-1185">Reference proteome</keyword>
<proteinExistence type="predicted"/>
<reference evidence="2 3" key="1">
    <citation type="submission" date="2019-01" db="EMBL/GenBank/DDBJ databases">
        <title>Mucilaginibacter antarcticum sp. nov., isolated from antarctic soil.</title>
        <authorList>
            <person name="Yan Y.-Q."/>
            <person name="Du Z.-J."/>
        </authorList>
    </citation>
    <scope>NUCLEOTIDE SEQUENCE [LARGE SCALE GENOMIC DNA]</scope>
    <source>
        <strain evidence="2 3">F01003</strain>
    </source>
</reference>
<evidence type="ECO:0000313" key="2">
    <source>
        <dbReference type="EMBL" id="RWY53854.1"/>
    </source>
</evidence>
<dbReference type="EMBL" id="SBIW01000003">
    <property type="protein sequence ID" value="RWY53854.1"/>
    <property type="molecule type" value="Genomic_DNA"/>
</dbReference>
<dbReference type="Proteomes" id="UP000286701">
    <property type="component" value="Unassembled WGS sequence"/>
</dbReference>
<dbReference type="OrthoDB" id="5873496at2"/>
<feature type="signal peptide" evidence="1">
    <location>
        <begin position="1"/>
        <end position="19"/>
    </location>
</feature>
<accession>A0A444MQD3</accession>
<dbReference type="AlphaFoldDB" id="A0A444MQD3"/>
<keyword evidence="1" id="KW-0732">Signal</keyword>
<comment type="caution">
    <text evidence="2">The sequence shown here is derived from an EMBL/GenBank/DDBJ whole genome shotgun (WGS) entry which is preliminary data.</text>
</comment>
<sequence>MMKKIFLMAFILMSLRTLAQTDSVKVEQFCQIIAVPRLLSNKVTIDVDFGDEKNYWTETRIKTLEGKVKKFNTIIDAMNYMGRLGWSFINAYPVRTYTTEIFHFAFKRLIYRSELQQTIQN</sequence>
<feature type="chain" id="PRO_5019358921" evidence="1">
    <location>
        <begin position="20"/>
        <end position="121"/>
    </location>
</feature>